<sequence>MKTCIVFAIFIVTVFTAVHGEEEIGESSHTMVKRDTIYVDPPFPRCVFYQCIGNCRQRGHRGGYCTINGCQCLN</sequence>
<reference evidence="2" key="1">
    <citation type="submission" date="2008-03" db="EMBL/GenBank/DDBJ databases">
        <title>cDNA sequences of anti-bacterial genes from Antheraea pernyi.</title>
        <authorList>
            <person name="Fan Q."/>
            <person name="Li S."/>
            <person name="Ye B."/>
            <person name="Zhao Z."/>
            <person name="Wang L."/>
            <person name="Zhang B."/>
        </authorList>
    </citation>
    <scope>NUCLEOTIDE SEQUENCE</scope>
</reference>
<proteinExistence type="evidence at transcript level"/>
<evidence type="ECO:0000313" key="2">
    <source>
        <dbReference type="EMBL" id="ACB45564.1"/>
    </source>
</evidence>
<dbReference type="AlphaFoldDB" id="B2CZ91"/>
<organism evidence="2">
    <name type="scientific">Antheraea pernyi</name>
    <name type="common">Chinese oak silk moth</name>
    <name type="synonym">Bombyx pernyi</name>
    <dbReference type="NCBI Taxonomy" id="7119"/>
    <lineage>
        <taxon>Eukaryota</taxon>
        <taxon>Metazoa</taxon>
        <taxon>Ecdysozoa</taxon>
        <taxon>Arthropoda</taxon>
        <taxon>Hexapoda</taxon>
        <taxon>Insecta</taxon>
        <taxon>Pterygota</taxon>
        <taxon>Neoptera</taxon>
        <taxon>Endopterygota</taxon>
        <taxon>Lepidoptera</taxon>
        <taxon>Glossata</taxon>
        <taxon>Ditrysia</taxon>
        <taxon>Bombycoidea</taxon>
        <taxon>Saturniidae</taxon>
        <taxon>Saturniinae</taxon>
        <taxon>Saturniini</taxon>
        <taxon>Antheraea</taxon>
    </lineage>
</organism>
<feature type="signal peptide" evidence="1">
    <location>
        <begin position="1"/>
        <end position="20"/>
    </location>
</feature>
<evidence type="ECO:0000256" key="1">
    <source>
        <dbReference type="SAM" id="SignalP"/>
    </source>
</evidence>
<dbReference type="EMBL" id="EU557309">
    <property type="protein sequence ID" value="ACB45564.1"/>
    <property type="molecule type" value="mRNA"/>
</dbReference>
<protein>
    <submittedName>
        <fullName evidence="2">Gallerimycin-like protein</fullName>
    </submittedName>
</protein>
<accession>B2CZ91</accession>
<dbReference type="SMR" id="B2CZ91"/>
<name>B2CZ91_ANTPE</name>
<keyword evidence="1" id="KW-0732">Signal</keyword>
<feature type="chain" id="PRO_5002775303" evidence="1">
    <location>
        <begin position="21"/>
        <end position="74"/>
    </location>
</feature>